<evidence type="ECO:0000256" key="10">
    <source>
        <dbReference type="SAM" id="MobiDB-lite"/>
    </source>
</evidence>
<keyword evidence="12" id="KW-1185">Reference proteome</keyword>
<keyword evidence="7" id="KW-0539">Nucleus</keyword>
<keyword evidence="8" id="KW-0131">Cell cycle</keyword>
<proteinExistence type="predicted"/>
<dbReference type="EMBL" id="MCFH01000046">
    <property type="protein sequence ID" value="ORX44310.1"/>
    <property type="molecule type" value="Genomic_DNA"/>
</dbReference>
<organism evidence="11 12">
    <name type="scientific">Piromyces finnis</name>
    <dbReference type="NCBI Taxonomy" id="1754191"/>
    <lineage>
        <taxon>Eukaryota</taxon>
        <taxon>Fungi</taxon>
        <taxon>Fungi incertae sedis</taxon>
        <taxon>Chytridiomycota</taxon>
        <taxon>Chytridiomycota incertae sedis</taxon>
        <taxon>Neocallimastigomycetes</taxon>
        <taxon>Neocallimastigales</taxon>
        <taxon>Neocallimastigaceae</taxon>
        <taxon>Piromyces</taxon>
    </lineage>
</organism>
<accession>A0A1Y1V1C1</accession>
<feature type="compositionally biased region" description="Basic and acidic residues" evidence="10">
    <location>
        <begin position="170"/>
        <end position="180"/>
    </location>
</feature>
<evidence type="ECO:0000313" key="11">
    <source>
        <dbReference type="EMBL" id="ORX44310.1"/>
    </source>
</evidence>
<keyword evidence="9" id="KW-0137">Centromere</keyword>
<reference evidence="11 12" key="2">
    <citation type="submission" date="2016-08" db="EMBL/GenBank/DDBJ databases">
        <title>Pervasive Adenine N6-methylation of Active Genes in Fungi.</title>
        <authorList>
            <consortium name="DOE Joint Genome Institute"/>
            <person name="Mondo S.J."/>
            <person name="Dannebaum R.O."/>
            <person name="Kuo R.C."/>
            <person name="Labutti K."/>
            <person name="Haridas S."/>
            <person name="Kuo A."/>
            <person name="Salamov A."/>
            <person name="Ahrendt S.R."/>
            <person name="Lipzen A."/>
            <person name="Sullivan W."/>
            <person name="Andreopoulos W.B."/>
            <person name="Clum A."/>
            <person name="Lindquist E."/>
            <person name="Daum C."/>
            <person name="Ramamoorthy G.K."/>
            <person name="Gryganskyi A."/>
            <person name="Culley D."/>
            <person name="Magnuson J.K."/>
            <person name="James T.Y."/>
            <person name="O'Malley M.A."/>
            <person name="Stajich J.E."/>
            <person name="Spatafora J.W."/>
            <person name="Visel A."/>
            <person name="Grigoriev I.V."/>
        </authorList>
    </citation>
    <scope>NUCLEOTIDE SEQUENCE [LARGE SCALE GENOMIC DNA]</scope>
    <source>
        <strain evidence="12">finn</strain>
    </source>
</reference>
<evidence type="ECO:0000256" key="3">
    <source>
        <dbReference type="ARBA" id="ARBA00022454"/>
    </source>
</evidence>
<keyword evidence="6" id="KW-0995">Kinetochore</keyword>
<keyword evidence="3" id="KW-0158">Chromosome</keyword>
<feature type="region of interest" description="Disordered" evidence="10">
    <location>
        <begin position="152"/>
        <end position="181"/>
    </location>
</feature>
<keyword evidence="4" id="KW-0132">Cell division</keyword>
<reference evidence="11 12" key="1">
    <citation type="submission" date="2016-08" db="EMBL/GenBank/DDBJ databases">
        <title>Genomes of anaerobic fungi encode conserved fungal cellulosomes for biomass hydrolysis.</title>
        <authorList>
            <consortium name="DOE Joint Genome Institute"/>
            <person name="Haitjema C.H."/>
            <person name="Gilmore S.P."/>
            <person name="Henske J.K."/>
            <person name="Solomon K.V."/>
            <person name="De Groot R."/>
            <person name="Kuo A."/>
            <person name="Mondo S.J."/>
            <person name="Salamov A.A."/>
            <person name="Labutti K."/>
            <person name="Zhao Z."/>
            <person name="Chiniquy J."/>
            <person name="Barry K."/>
            <person name="Brewer H.M."/>
            <person name="Purvine S.O."/>
            <person name="Wright A.T."/>
            <person name="Boxma B."/>
            <person name="Van Alen T."/>
            <person name="Hackstein J.H."/>
            <person name="Baker S.E."/>
            <person name="Grigoriev I.V."/>
            <person name="O'Malley M.A."/>
        </authorList>
    </citation>
    <scope>NUCLEOTIDE SEQUENCE [LARGE SCALE GENOMIC DNA]</scope>
    <source>
        <strain evidence="12">finn</strain>
    </source>
</reference>
<sequence length="415" mass="48457">MASSNFFFQHDEDNPFINRDKTSRITKSKNTDTINYSILNNTNKNKRHIPNDISMESDSSSTLIQESNELSYYQNPNNKKRLKVNNQIQNDITFSEKENNKNEKLINNIENIINNNGGRINKNNIFDFSIASTSQVPSMTEPILIEDISNTNSNVTETENESYLNTPSKRPTERNNKNKSEIVVIEDNSKYSGKKNKDVEIDSSIVEDNSNEHSKEIENSDEHLTGEKTLQVETQNKSVQSIRSQKLEKALEMTIKKINRLVSYKRFRQCFPTLCSNNRDDMKDVHKQMALYFSEALKDEFQIIFKKFEMDKNLLLIDECCKQGKKFSQNDTQKKSVNIIYNRVGPDTIIRSNSVNIKKKQLEELKAYYNELLNDKSLDEWVSLNNEKKKYKESIEEYLTYLSKNIEIMKKNDDY</sequence>
<name>A0A1Y1V1C1_9FUNG</name>
<dbReference type="OrthoDB" id="18453at2759"/>
<dbReference type="GO" id="GO:0051301">
    <property type="term" value="P:cell division"/>
    <property type="evidence" value="ECO:0007669"/>
    <property type="project" value="UniProtKB-KW"/>
</dbReference>
<evidence type="ECO:0000256" key="4">
    <source>
        <dbReference type="ARBA" id="ARBA00022618"/>
    </source>
</evidence>
<evidence type="ECO:0000256" key="7">
    <source>
        <dbReference type="ARBA" id="ARBA00023242"/>
    </source>
</evidence>
<comment type="caution">
    <text evidence="11">The sequence shown here is derived from an EMBL/GenBank/DDBJ whole genome shotgun (WGS) entry which is preliminary data.</text>
</comment>
<dbReference type="Proteomes" id="UP000193719">
    <property type="component" value="Unassembled WGS sequence"/>
</dbReference>
<gene>
    <name evidence="11" type="ORF">BCR36DRAFT_406405</name>
</gene>
<feature type="region of interest" description="Disordered" evidence="10">
    <location>
        <begin position="204"/>
        <end position="223"/>
    </location>
</feature>
<dbReference type="STRING" id="1754191.A0A1Y1V1C1"/>
<keyword evidence="5" id="KW-0498">Mitosis</keyword>
<evidence type="ECO:0000256" key="2">
    <source>
        <dbReference type="ARBA" id="ARBA00004629"/>
    </source>
</evidence>
<dbReference type="GO" id="GO:0000444">
    <property type="term" value="C:MIS12/MIND type complex"/>
    <property type="evidence" value="ECO:0007669"/>
    <property type="project" value="InterPro"/>
</dbReference>
<evidence type="ECO:0000256" key="8">
    <source>
        <dbReference type="ARBA" id="ARBA00023306"/>
    </source>
</evidence>
<feature type="compositionally biased region" description="Basic and acidic residues" evidence="10">
    <location>
        <begin position="210"/>
        <end position="223"/>
    </location>
</feature>
<evidence type="ECO:0000256" key="5">
    <source>
        <dbReference type="ARBA" id="ARBA00022776"/>
    </source>
</evidence>
<dbReference type="GO" id="GO:0005634">
    <property type="term" value="C:nucleus"/>
    <property type="evidence" value="ECO:0007669"/>
    <property type="project" value="UniProtKB-SubCell"/>
</dbReference>
<dbReference type="Pfam" id="PF03980">
    <property type="entry name" value="Nnf1"/>
    <property type="match status" value="1"/>
</dbReference>
<dbReference type="AlphaFoldDB" id="A0A1Y1V1C1"/>
<evidence type="ECO:0000256" key="1">
    <source>
        <dbReference type="ARBA" id="ARBA00004123"/>
    </source>
</evidence>
<dbReference type="InterPro" id="IPR007128">
    <property type="entry name" value="PMF1/Nnf1"/>
</dbReference>
<evidence type="ECO:0000256" key="9">
    <source>
        <dbReference type="ARBA" id="ARBA00023328"/>
    </source>
</evidence>
<evidence type="ECO:0000313" key="12">
    <source>
        <dbReference type="Proteomes" id="UP000193719"/>
    </source>
</evidence>
<protein>
    <submittedName>
        <fullName evidence="11">Uncharacterized protein</fullName>
    </submittedName>
</protein>
<comment type="subcellular location">
    <subcellularLocation>
        <location evidence="2">Chromosome</location>
        <location evidence="2">Centromere</location>
        <location evidence="2">Kinetochore</location>
    </subcellularLocation>
    <subcellularLocation>
        <location evidence="1">Nucleus</location>
    </subcellularLocation>
</comment>
<evidence type="ECO:0000256" key="6">
    <source>
        <dbReference type="ARBA" id="ARBA00022838"/>
    </source>
</evidence>